<name>A0A919X8I6_9BACI</name>
<sequence length="89" mass="10143">MGIQELVYYLGFANIIGFIFMGVDKKKARNDEWRIPERTLWGIAVLGGALGSYIGMKVFHHKTKHNSFRIGMPLLVVIDVALFGYFFMS</sequence>
<evidence type="ECO:0000313" key="2">
    <source>
        <dbReference type="EMBL" id="GIO27784.1"/>
    </source>
</evidence>
<reference evidence="2" key="1">
    <citation type="submission" date="2021-03" db="EMBL/GenBank/DDBJ databases">
        <title>Antimicrobial resistance genes in bacteria isolated from Japanese honey, and their potential for conferring macrolide and lincosamide resistance in the American foulbrood pathogen Paenibacillus larvae.</title>
        <authorList>
            <person name="Okamoto M."/>
            <person name="Kumagai M."/>
            <person name="Kanamori H."/>
            <person name="Takamatsu D."/>
        </authorList>
    </citation>
    <scope>NUCLEOTIDE SEQUENCE</scope>
    <source>
        <strain evidence="2">J43TS3</strain>
    </source>
</reference>
<feature type="transmembrane region" description="Helical" evidence="1">
    <location>
        <begin position="68"/>
        <end position="88"/>
    </location>
</feature>
<feature type="transmembrane region" description="Helical" evidence="1">
    <location>
        <begin position="35"/>
        <end position="56"/>
    </location>
</feature>
<keyword evidence="1" id="KW-0812">Transmembrane</keyword>
<dbReference type="RefSeq" id="WP_212921244.1">
    <property type="nucleotide sequence ID" value="NZ_BORP01000004.1"/>
</dbReference>
<dbReference type="InterPro" id="IPR010718">
    <property type="entry name" value="DUF1294"/>
</dbReference>
<evidence type="ECO:0008006" key="4">
    <source>
        <dbReference type="Google" id="ProtNLM"/>
    </source>
</evidence>
<dbReference type="AlphaFoldDB" id="A0A919X8I6"/>
<evidence type="ECO:0000313" key="3">
    <source>
        <dbReference type="Proteomes" id="UP000676917"/>
    </source>
</evidence>
<feature type="transmembrane region" description="Helical" evidence="1">
    <location>
        <begin position="6"/>
        <end position="23"/>
    </location>
</feature>
<keyword evidence="1" id="KW-0472">Membrane</keyword>
<keyword evidence="3" id="KW-1185">Reference proteome</keyword>
<dbReference type="EMBL" id="BORP01000004">
    <property type="protein sequence ID" value="GIO27784.1"/>
    <property type="molecule type" value="Genomic_DNA"/>
</dbReference>
<dbReference type="Proteomes" id="UP000676917">
    <property type="component" value="Unassembled WGS sequence"/>
</dbReference>
<proteinExistence type="predicted"/>
<protein>
    <recommendedName>
        <fullName evidence="4">DUF1294 domain-containing protein</fullName>
    </recommendedName>
</protein>
<dbReference type="Pfam" id="PF06961">
    <property type="entry name" value="DUF1294"/>
    <property type="match status" value="1"/>
</dbReference>
<accession>A0A919X8I6</accession>
<evidence type="ECO:0000256" key="1">
    <source>
        <dbReference type="SAM" id="Phobius"/>
    </source>
</evidence>
<keyword evidence="1" id="KW-1133">Transmembrane helix</keyword>
<organism evidence="2 3">
    <name type="scientific">Ornithinibacillus bavariensis</name>
    <dbReference type="NCBI Taxonomy" id="545502"/>
    <lineage>
        <taxon>Bacteria</taxon>
        <taxon>Bacillati</taxon>
        <taxon>Bacillota</taxon>
        <taxon>Bacilli</taxon>
        <taxon>Bacillales</taxon>
        <taxon>Bacillaceae</taxon>
        <taxon>Ornithinibacillus</taxon>
    </lineage>
</organism>
<comment type="caution">
    <text evidence="2">The sequence shown here is derived from an EMBL/GenBank/DDBJ whole genome shotgun (WGS) entry which is preliminary data.</text>
</comment>
<gene>
    <name evidence="2" type="ORF">J43TS3_23950</name>
</gene>